<dbReference type="GO" id="GO:0030435">
    <property type="term" value="P:sporulation resulting in formation of a cellular spore"/>
    <property type="evidence" value="ECO:0007669"/>
    <property type="project" value="InterPro"/>
</dbReference>
<gene>
    <name evidence="3" type="ORF">SAMN06265827_10565</name>
</gene>
<dbReference type="Proteomes" id="UP000219573">
    <property type="component" value="Unassembled WGS sequence"/>
</dbReference>
<dbReference type="OrthoDB" id="9794671at2"/>
<dbReference type="InterPro" id="IPR013693">
    <property type="entry name" value="SpoIID/LytB_N"/>
</dbReference>
<dbReference type="Pfam" id="PF08486">
    <property type="entry name" value="SpoIID"/>
    <property type="match status" value="1"/>
</dbReference>
<reference evidence="4" key="1">
    <citation type="submission" date="2017-09" db="EMBL/GenBank/DDBJ databases">
        <authorList>
            <person name="Varghese N."/>
            <person name="Submissions S."/>
        </authorList>
    </citation>
    <scope>NUCLEOTIDE SEQUENCE [LARGE SCALE GENOMIC DNA]</scope>
    <source>
        <strain evidence="4">MSL47</strain>
    </source>
</reference>
<protein>
    <submittedName>
        <fullName evidence="3">Stage II sporulation protein D</fullName>
    </submittedName>
</protein>
<feature type="chain" id="PRO_5013238924" evidence="1">
    <location>
        <begin position="24"/>
        <end position="400"/>
    </location>
</feature>
<proteinExistence type="predicted"/>
<dbReference type="NCBIfam" id="TIGR02669">
    <property type="entry name" value="SpoIID_LytB"/>
    <property type="match status" value="1"/>
</dbReference>
<dbReference type="PANTHER" id="PTHR30032:SF4">
    <property type="entry name" value="AMIDASE ENHANCER"/>
    <property type="match status" value="1"/>
</dbReference>
<evidence type="ECO:0000313" key="4">
    <source>
        <dbReference type="Proteomes" id="UP000219573"/>
    </source>
</evidence>
<dbReference type="InterPro" id="IPR051922">
    <property type="entry name" value="Bact_Sporulation_Assoc"/>
</dbReference>
<evidence type="ECO:0000313" key="3">
    <source>
        <dbReference type="EMBL" id="SNY19103.1"/>
    </source>
</evidence>
<organism evidence="3 4">
    <name type="scientific">Orenia metallireducens</name>
    <dbReference type="NCBI Taxonomy" id="1413210"/>
    <lineage>
        <taxon>Bacteria</taxon>
        <taxon>Bacillati</taxon>
        <taxon>Bacillota</taxon>
        <taxon>Clostridia</taxon>
        <taxon>Halanaerobiales</taxon>
        <taxon>Halobacteroidaceae</taxon>
        <taxon>Orenia</taxon>
    </lineage>
</organism>
<feature type="domain" description="Sporulation stage II protein D amidase enhancer LytB N-terminal" evidence="2">
    <location>
        <begin position="114"/>
        <end position="204"/>
    </location>
</feature>
<evidence type="ECO:0000259" key="2">
    <source>
        <dbReference type="Pfam" id="PF08486"/>
    </source>
</evidence>
<sequence>MKIKLNLLVILVLLFTMTSISNASIDTVKVGILDDVEEFLIGADKGVKVVLDNGVEFSLTLADGFNVSKNNDLIYFGKNIFQEDKILIYPVDSNSLISANGRKYRGYLEVLNHDKGLTVVNHVDFDYYLASVVGSEISAKWPMESLKAQAIVARTYALRNMKSHASKGYNLSATVRSQAYKGYSFEHPRTLTAVKETRNEVATYQGKLIASVYHSTAGGQTAKGATIWSSDTPYLQSVSSPDDVSPHYSWRKEYSKAEIERILIKKGVPITGLKGITLEDVGPSGRASFIRIFDGNGKIYDVDSSTFRFWLGLKSTRFIIDNSTSLRLSNLDNNFTFDLATLGVENAFTTAKDDSYQFVGYGWGHGVGMSQWGAYQMAKDGYTYQEILKHYYQGIDIIEW</sequence>
<dbReference type="EMBL" id="OBDZ01000005">
    <property type="protein sequence ID" value="SNY19103.1"/>
    <property type="molecule type" value="Genomic_DNA"/>
</dbReference>
<keyword evidence="4" id="KW-1185">Reference proteome</keyword>
<dbReference type="GO" id="GO:0030288">
    <property type="term" value="C:outer membrane-bounded periplasmic space"/>
    <property type="evidence" value="ECO:0007669"/>
    <property type="project" value="TreeGrafter"/>
</dbReference>
<evidence type="ECO:0000256" key="1">
    <source>
        <dbReference type="SAM" id="SignalP"/>
    </source>
</evidence>
<accession>A0A285G6X3</accession>
<keyword evidence="1" id="KW-0732">Signal</keyword>
<name>A0A285G6X3_9FIRM</name>
<dbReference type="InterPro" id="IPR013486">
    <property type="entry name" value="SpoIID/LytB"/>
</dbReference>
<dbReference type="PANTHER" id="PTHR30032">
    <property type="entry name" value="N-ACETYLMURAMOYL-L-ALANINE AMIDASE-RELATED"/>
    <property type="match status" value="1"/>
</dbReference>
<dbReference type="RefSeq" id="WP_097016904.1">
    <property type="nucleotide sequence ID" value="NZ_OBDZ01000005.1"/>
</dbReference>
<feature type="signal peptide" evidence="1">
    <location>
        <begin position="1"/>
        <end position="23"/>
    </location>
</feature>
<dbReference type="STRING" id="1413210.U472_12445"/>
<dbReference type="AlphaFoldDB" id="A0A285G6X3"/>